<proteinExistence type="predicted"/>
<sequence length="115" mass="12553">MYSHTRLPHILKTFTSAHHAVALESSLRNVVERKISTRSISIQFRSNCQFAPDFATGTCSFCLRVTSSSGSSTIGWIGFGFTKDGKMDKADIQVGGITSGGLPYYFDRTGISHTV</sequence>
<accession>A0A8J2KJV6</accession>
<dbReference type="PROSITE" id="PS50836">
    <property type="entry name" value="DOMON"/>
    <property type="match status" value="1"/>
</dbReference>
<feature type="non-terminal residue" evidence="2">
    <location>
        <position position="1"/>
    </location>
</feature>
<dbReference type="EMBL" id="CAJVCH010333272">
    <property type="protein sequence ID" value="CAG7815001.1"/>
    <property type="molecule type" value="Genomic_DNA"/>
</dbReference>
<dbReference type="Proteomes" id="UP000708208">
    <property type="component" value="Unassembled WGS sequence"/>
</dbReference>
<comment type="caution">
    <text evidence="2">The sequence shown here is derived from an EMBL/GenBank/DDBJ whole genome shotgun (WGS) entry which is preliminary data.</text>
</comment>
<keyword evidence="3" id="KW-1185">Reference proteome</keyword>
<dbReference type="InterPro" id="IPR005018">
    <property type="entry name" value="DOMON_domain"/>
</dbReference>
<feature type="domain" description="DOMON" evidence="1">
    <location>
        <begin position="46"/>
        <end position="115"/>
    </location>
</feature>
<name>A0A8J2KJV6_9HEXA</name>
<evidence type="ECO:0000259" key="1">
    <source>
        <dbReference type="PROSITE" id="PS50836"/>
    </source>
</evidence>
<reference evidence="2" key="1">
    <citation type="submission" date="2021-06" db="EMBL/GenBank/DDBJ databases">
        <authorList>
            <person name="Hodson N. C."/>
            <person name="Mongue J. A."/>
            <person name="Jaron S. K."/>
        </authorList>
    </citation>
    <scope>NUCLEOTIDE SEQUENCE</scope>
</reference>
<evidence type="ECO:0000313" key="2">
    <source>
        <dbReference type="EMBL" id="CAG7815001.1"/>
    </source>
</evidence>
<feature type="non-terminal residue" evidence="2">
    <location>
        <position position="115"/>
    </location>
</feature>
<protein>
    <recommendedName>
        <fullName evidence="1">DOMON domain-containing protein</fullName>
    </recommendedName>
</protein>
<dbReference type="AlphaFoldDB" id="A0A8J2KJV6"/>
<gene>
    <name evidence="2" type="ORF">AFUS01_LOCUS25707</name>
</gene>
<organism evidence="2 3">
    <name type="scientific">Allacma fusca</name>
    <dbReference type="NCBI Taxonomy" id="39272"/>
    <lineage>
        <taxon>Eukaryota</taxon>
        <taxon>Metazoa</taxon>
        <taxon>Ecdysozoa</taxon>
        <taxon>Arthropoda</taxon>
        <taxon>Hexapoda</taxon>
        <taxon>Collembola</taxon>
        <taxon>Symphypleona</taxon>
        <taxon>Sminthuridae</taxon>
        <taxon>Allacma</taxon>
    </lineage>
</organism>
<evidence type="ECO:0000313" key="3">
    <source>
        <dbReference type="Proteomes" id="UP000708208"/>
    </source>
</evidence>